<name>A0A942WFM0_9FIRM</name>
<dbReference type="Proteomes" id="UP000753219">
    <property type="component" value="Unassembled WGS sequence"/>
</dbReference>
<protein>
    <recommendedName>
        <fullName evidence="3">Phage protein</fullName>
    </recommendedName>
</protein>
<organism evidence="1 2">
    <name type="scientific">Amedibacillus dolichus</name>
    <dbReference type="NCBI Taxonomy" id="31971"/>
    <lineage>
        <taxon>Bacteria</taxon>
        <taxon>Bacillati</taxon>
        <taxon>Bacillota</taxon>
        <taxon>Erysipelotrichia</taxon>
        <taxon>Erysipelotrichales</taxon>
        <taxon>Erysipelotrichaceae</taxon>
        <taxon>Amedibacillus</taxon>
    </lineage>
</organism>
<dbReference type="EMBL" id="JAGZMZ010000001">
    <property type="protein sequence ID" value="MBS4883237.1"/>
    <property type="molecule type" value="Genomic_DNA"/>
</dbReference>
<evidence type="ECO:0000313" key="2">
    <source>
        <dbReference type="Proteomes" id="UP000753219"/>
    </source>
</evidence>
<sequence>MKYRKKPIVIEAIRFMIDDYLPDWFMDNLSQNNIITYSNGMCDIKTLEGTMRANFGDYIICGVNGELYPCKPDIFEKTYEVCEDVE</sequence>
<evidence type="ECO:0008006" key="3">
    <source>
        <dbReference type="Google" id="ProtNLM"/>
    </source>
</evidence>
<accession>A0A942WFM0</accession>
<gene>
    <name evidence="1" type="ORF">KHZ85_00485</name>
</gene>
<dbReference type="AlphaFoldDB" id="A0A942WFM0"/>
<proteinExistence type="predicted"/>
<evidence type="ECO:0000313" key="1">
    <source>
        <dbReference type="EMBL" id="MBS4883237.1"/>
    </source>
</evidence>
<comment type="caution">
    <text evidence="1">The sequence shown here is derived from an EMBL/GenBank/DDBJ whole genome shotgun (WGS) entry which is preliminary data.</text>
</comment>
<dbReference type="RefSeq" id="WP_278639409.1">
    <property type="nucleotide sequence ID" value="NZ_JAGZMZ010000001.1"/>
</dbReference>
<reference evidence="1" key="1">
    <citation type="submission" date="2021-02" db="EMBL/GenBank/DDBJ databases">
        <title>Infant gut strain persistence is associated with maternal origin, phylogeny, and functional potential including surface adhesion and iron acquisition.</title>
        <authorList>
            <person name="Lou Y.C."/>
        </authorList>
    </citation>
    <scope>NUCLEOTIDE SEQUENCE</scope>
    <source>
        <strain evidence="1">L3_108_103G1_dasL3_108_103G1_concoct_2</strain>
    </source>
</reference>